<dbReference type="CDD" id="cd07571">
    <property type="entry name" value="ALP_N-acyl_transferase"/>
    <property type="match status" value="1"/>
</dbReference>
<evidence type="ECO:0000259" key="9">
    <source>
        <dbReference type="PROSITE" id="PS50263"/>
    </source>
</evidence>
<sequence length="263" mass="28812">MPILNRYLSASASEWGRDLIVWPEAAITVFKGDGEILLAEIQRDAEKAGTTLVTGIPDRSENGGFQNTVLALGNGSGQYIKRRLVPFGEYVPLESLLRGLIQFFDLPMSRNTSGPWQQSPLLAGNLLLSISICYEVVYPELVRQSTYGADLLVTVSNDTWFGSSIGPWQHLQMARMRALENGRAMVRATNNGITALIDHRGRLQAKLPQFEPGVLRGDVEIRTGSTLFSQLGCLPSFGLSFLLILAGVFLPQRLARIHGDAGN</sequence>
<evidence type="ECO:0000256" key="3">
    <source>
        <dbReference type="ARBA" id="ARBA00022679"/>
    </source>
</evidence>
<evidence type="ECO:0000256" key="6">
    <source>
        <dbReference type="ARBA" id="ARBA00023136"/>
    </source>
</evidence>
<evidence type="ECO:0000313" key="10">
    <source>
        <dbReference type="EMBL" id="SVD35323.1"/>
    </source>
</evidence>
<name>A0A382UM36_9ZZZZ</name>
<keyword evidence="6 8" id="KW-0472">Membrane</keyword>
<dbReference type="GO" id="GO:0016410">
    <property type="term" value="F:N-acyltransferase activity"/>
    <property type="evidence" value="ECO:0007669"/>
    <property type="project" value="InterPro"/>
</dbReference>
<accession>A0A382UM36</accession>
<dbReference type="PANTHER" id="PTHR38686">
    <property type="entry name" value="APOLIPOPROTEIN N-ACYLTRANSFERASE"/>
    <property type="match status" value="1"/>
</dbReference>
<dbReference type="PANTHER" id="PTHR38686:SF1">
    <property type="entry name" value="APOLIPOPROTEIN N-ACYLTRANSFERASE"/>
    <property type="match status" value="1"/>
</dbReference>
<dbReference type="Gene3D" id="3.60.110.10">
    <property type="entry name" value="Carbon-nitrogen hydrolase"/>
    <property type="match status" value="1"/>
</dbReference>
<keyword evidence="3" id="KW-0808">Transferase</keyword>
<dbReference type="InterPro" id="IPR004563">
    <property type="entry name" value="Apolipo_AcylTrfase"/>
</dbReference>
<organism evidence="10">
    <name type="scientific">marine metagenome</name>
    <dbReference type="NCBI Taxonomy" id="408172"/>
    <lineage>
        <taxon>unclassified sequences</taxon>
        <taxon>metagenomes</taxon>
        <taxon>ecological metagenomes</taxon>
    </lineage>
</organism>
<dbReference type="EMBL" id="UINC01145288">
    <property type="protein sequence ID" value="SVD35323.1"/>
    <property type="molecule type" value="Genomic_DNA"/>
</dbReference>
<evidence type="ECO:0000256" key="5">
    <source>
        <dbReference type="ARBA" id="ARBA00022989"/>
    </source>
</evidence>
<dbReference type="SUPFAM" id="SSF56317">
    <property type="entry name" value="Carbon-nitrogen hydrolase"/>
    <property type="match status" value="1"/>
</dbReference>
<dbReference type="Pfam" id="PF00795">
    <property type="entry name" value="CN_hydrolase"/>
    <property type="match status" value="1"/>
</dbReference>
<evidence type="ECO:0000256" key="8">
    <source>
        <dbReference type="SAM" id="Phobius"/>
    </source>
</evidence>
<feature type="transmembrane region" description="Helical" evidence="8">
    <location>
        <begin position="227"/>
        <end position="250"/>
    </location>
</feature>
<gene>
    <name evidence="10" type="ORF">METZ01_LOCUS388177</name>
</gene>
<dbReference type="AlphaFoldDB" id="A0A382UM36"/>
<keyword evidence="7" id="KW-0012">Acyltransferase</keyword>
<reference evidence="10" key="1">
    <citation type="submission" date="2018-05" db="EMBL/GenBank/DDBJ databases">
        <authorList>
            <person name="Lanie J.A."/>
            <person name="Ng W.-L."/>
            <person name="Kazmierczak K.M."/>
            <person name="Andrzejewski T.M."/>
            <person name="Davidsen T.M."/>
            <person name="Wayne K.J."/>
            <person name="Tettelin H."/>
            <person name="Glass J.I."/>
            <person name="Rusch D."/>
            <person name="Podicherti R."/>
            <person name="Tsui H.-C.T."/>
            <person name="Winkler M.E."/>
        </authorList>
    </citation>
    <scope>NUCLEOTIDE SEQUENCE</scope>
</reference>
<feature type="domain" description="CN hydrolase" evidence="9">
    <location>
        <begin position="1"/>
        <end position="221"/>
    </location>
</feature>
<evidence type="ECO:0000256" key="2">
    <source>
        <dbReference type="ARBA" id="ARBA00022475"/>
    </source>
</evidence>
<dbReference type="GO" id="GO:0042158">
    <property type="term" value="P:lipoprotein biosynthetic process"/>
    <property type="evidence" value="ECO:0007669"/>
    <property type="project" value="InterPro"/>
</dbReference>
<evidence type="ECO:0000256" key="4">
    <source>
        <dbReference type="ARBA" id="ARBA00022692"/>
    </source>
</evidence>
<protein>
    <recommendedName>
        <fullName evidence="9">CN hydrolase domain-containing protein</fullName>
    </recommendedName>
</protein>
<dbReference type="GO" id="GO:0005886">
    <property type="term" value="C:plasma membrane"/>
    <property type="evidence" value="ECO:0007669"/>
    <property type="project" value="UniProtKB-SubCell"/>
</dbReference>
<evidence type="ECO:0000256" key="7">
    <source>
        <dbReference type="ARBA" id="ARBA00023315"/>
    </source>
</evidence>
<dbReference type="PROSITE" id="PS50263">
    <property type="entry name" value="CN_HYDROLASE"/>
    <property type="match status" value="1"/>
</dbReference>
<proteinExistence type="predicted"/>
<evidence type="ECO:0000256" key="1">
    <source>
        <dbReference type="ARBA" id="ARBA00004651"/>
    </source>
</evidence>
<keyword evidence="4 8" id="KW-0812">Transmembrane</keyword>
<dbReference type="NCBIfam" id="TIGR00546">
    <property type="entry name" value="lnt"/>
    <property type="match status" value="1"/>
</dbReference>
<comment type="subcellular location">
    <subcellularLocation>
        <location evidence="1">Cell membrane</location>
        <topology evidence="1">Multi-pass membrane protein</topology>
    </subcellularLocation>
</comment>
<dbReference type="InterPro" id="IPR003010">
    <property type="entry name" value="C-N_Hydrolase"/>
</dbReference>
<keyword evidence="5 8" id="KW-1133">Transmembrane helix</keyword>
<dbReference type="InterPro" id="IPR036526">
    <property type="entry name" value="C-N_Hydrolase_sf"/>
</dbReference>
<keyword evidence="2" id="KW-1003">Cell membrane</keyword>